<feature type="domain" description="UPF0261" evidence="1">
    <location>
        <begin position="5"/>
        <end position="177"/>
    </location>
</feature>
<dbReference type="OrthoDB" id="9776369at2"/>
<accession>A0A6I5ZPF9</accession>
<dbReference type="Pfam" id="PF06792">
    <property type="entry name" value="UPF0261"/>
    <property type="match status" value="1"/>
</dbReference>
<dbReference type="Gene3D" id="3.40.50.12030">
    <property type="entry name" value="Uncharacterised protein family UPF0261, NC domain"/>
    <property type="match status" value="1"/>
</dbReference>
<evidence type="ECO:0000259" key="2">
    <source>
        <dbReference type="Pfam" id="PF23189"/>
    </source>
</evidence>
<organism evidence="3 4">
    <name type="scientific">Neomoorella glycerini</name>
    <dbReference type="NCBI Taxonomy" id="55779"/>
    <lineage>
        <taxon>Bacteria</taxon>
        <taxon>Bacillati</taxon>
        <taxon>Bacillota</taxon>
        <taxon>Clostridia</taxon>
        <taxon>Neomoorellales</taxon>
        <taxon>Neomoorellaceae</taxon>
        <taxon>Neomoorella</taxon>
    </lineage>
</organism>
<keyword evidence="4" id="KW-1185">Reference proteome</keyword>
<dbReference type="InterPro" id="IPR056778">
    <property type="entry name" value="UPF0261_C"/>
</dbReference>
<name>A0A6I5ZPF9_9FIRM</name>
<dbReference type="CDD" id="cd15488">
    <property type="entry name" value="Tm-1-like"/>
    <property type="match status" value="1"/>
</dbReference>
<dbReference type="EMBL" id="CP046244">
    <property type="protein sequence ID" value="QGP91495.1"/>
    <property type="molecule type" value="Genomic_DNA"/>
</dbReference>
<evidence type="ECO:0000259" key="1">
    <source>
        <dbReference type="Pfam" id="PF06792"/>
    </source>
</evidence>
<dbReference type="PANTHER" id="PTHR31862">
    <property type="entry name" value="UPF0261 DOMAIN PROTEIN (AFU_ORTHOLOGUE AFUA_1G10120)"/>
    <property type="match status" value="1"/>
</dbReference>
<dbReference type="RefSeq" id="WP_156272005.1">
    <property type="nucleotide sequence ID" value="NZ_CP046244.1"/>
</dbReference>
<dbReference type="InterPro" id="IPR008322">
    <property type="entry name" value="UPF0261"/>
</dbReference>
<evidence type="ECO:0000313" key="4">
    <source>
        <dbReference type="Proteomes" id="UP000425916"/>
    </source>
</evidence>
<dbReference type="Gene3D" id="3.40.50.12020">
    <property type="entry name" value="Uncharacterised protein family UPF0261, NN domain"/>
    <property type="match status" value="1"/>
</dbReference>
<dbReference type="PIRSF" id="PIRSF033271">
    <property type="entry name" value="UCP033271"/>
    <property type="match status" value="1"/>
</dbReference>
<dbReference type="InterPro" id="IPR051353">
    <property type="entry name" value="Tobamovirus_resist_UPF0261"/>
</dbReference>
<evidence type="ECO:0000313" key="3">
    <source>
        <dbReference type="EMBL" id="QGP91495.1"/>
    </source>
</evidence>
<dbReference type="Pfam" id="PF23189">
    <property type="entry name" value="UPF0261_C"/>
    <property type="match status" value="1"/>
</dbReference>
<dbReference type="AlphaFoldDB" id="A0A6I5ZPF9"/>
<proteinExistence type="predicted"/>
<reference evidence="3 4" key="1">
    <citation type="submission" date="2019-11" db="EMBL/GenBank/DDBJ databases">
        <title>Genome sequence of Moorella glycerini DSM11254.</title>
        <authorList>
            <person name="Poehlein A."/>
            <person name="Boeer T."/>
            <person name="Daniel R."/>
        </authorList>
    </citation>
    <scope>NUCLEOTIDE SEQUENCE [LARGE SCALE GENOMIC DNA]</scope>
    <source>
        <strain evidence="3 4">DSM 11254</strain>
    </source>
</reference>
<feature type="domain" description="UPF0261" evidence="2">
    <location>
        <begin position="186"/>
        <end position="405"/>
    </location>
</feature>
<gene>
    <name evidence="3" type="ORF">MGLY_08300</name>
</gene>
<dbReference type="PANTHER" id="PTHR31862:SF1">
    <property type="entry name" value="UPF0261 DOMAIN PROTEIN (AFU_ORTHOLOGUE AFUA_1G10120)"/>
    <property type="match status" value="1"/>
</dbReference>
<sequence>MPSRTIAIIATVDTKEAETRFLQDFIAARGWQAPVLDVSTYLPHGFKATYPREEICRRGGVEFKDLPALRRDAMMQTMGVGAARVLTDLYVRGELAGVLGIGGNQGTAIAAIAMRALPIGLPKVIVSTVASGNIRPYIEYKDIIMMFSVADLLGGPNTVSRTILSNAAGAVMGMAAHGEPLQAGDRPVIATTAFGNTNAAVTAARELLVEQGYEVIAFHASGACGSAMEELIEAGLIQGVLDLTTHELIGEVFAEAGDIYTPMRPRLEAAGRRGIPQVISLGGLDYFCFGPAESIPPAYRGRPTHYHNPYNTNVRATKEELSRVGEVLAARLNAARGPVAVMVPLKGWSENGRAGGPLHDPEADAALVAALEANLAPRVKLMKLDANINDPVFATSAAAVMHQLMEVWLAGQESSAASEP</sequence>
<dbReference type="InterPro" id="IPR044122">
    <property type="entry name" value="UPF0261_N"/>
</dbReference>
<dbReference type="NCBIfam" id="NF002674">
    <property type="entry name" value="PRK02399.1-2"/>
    <property type="match status" value="1"/>
</dbReference>
<protein>
    <submittedName>
        <fullName evidence="3">Uncharacterized protein</fullName>
    </submittedName>
</protein>
<dbReference type="Proteomes" id="UP000425916">
    <property type="component" value="Chromosome"/>
</dbReference>